<sequence>MNKLIRLTANKTVYIIGTIGSIILVIKYYWDMNTINCEPCLPDAPCSPCRTDFMENFWTYIIIWNVLGFVFFKFRKRIKTDANKRYE</sequence>
<evidence type="ECO:0000313" key="3">
    <source>
        <dbReference type="Proteomes" id="UP001209885"/>
    </source>
</evidence>
<evidence type="ECO:0000313" key="2">
    <source>
        <dbReference type="EMBL" id="MCX2746161.1"/>
    </source>
</evidence>
<evidence type="ECO:0000256" key="1">
    <source>
        <dbReference type="SAM" id="Phobius"/>
    </source>
</evidence>
<proteinExistence type="predicted"/>
<accession>A0ABT3RWW6</accession>
<gene>
    <name evidence="2" type="ORF">OO013_19940</name>
</gene>
<protein>
    <submittedName>
        <fullName evidence="2">Uncharacterized protein</fullName>
    </submittedName>
</protein>
<keyword evidence="3" id="KW-1185">Reference proteome</keyword>
<dbReference type="EMBL" id="JAPFQN010000018">
    <property type="protein sequence ID" value="MCX2746161.1"/>
    <property type="molecule type" value="Genomic_DNA"/>
</dbReference>
<comment type="caution">
    <text evidence="2">The sequence shown here is derived from an EMBL/GenBank/DDBJ whole genome shotgun (WGS) entry which is preliminary data.</text>
</comment>
<keyword evidence="1" id="KW-0472">Membrane</keyword>
<feature type="transmembrane region" description="Helical" evidence="1">
    <location>
        <begin position="12"/>
        <end position="30"/>
    </location>
</feature>
<dbReference type="RefSeq" id="WP_266058886.1">
    <property type="nucleotide sequence ID" value="NZ_JAPFQN010000018.1"/>
</dbReference>
<feature type="transmembrane region" description="Helical" evidence="1">
    <location>
        <begin position="57"/>
        <end position="74"/>
    </location>
</feature>
<keyword evidence="1" id="KW-0812">Transmembrane</keyword>
<dbReference type="Proteomes" id="UP001209885">
    <property type="component" value="Unassembled WGS sequence"/>
</dbReference>
<name>A0ABT3RWW6_9BACT</name>
<organism evidence="2 3">
    <name type="scientific">Mangrovivirga halotolerans</name>
    <dbReference type="NCBI Taxonomy" id="2993936"/>
    <lineage>
        <taxon>Bacteria</taxon>
        <taxon>Pseudomonadati</taxon>
        <taxon>Bacteroidota</taxon>
        <taxon>Cytophagia</taxon>
        <taxon>Cytophagales</taxon>
        <taxon>Mangrovivirgaceae</taxon>
        <taxon>Mangrovivirga</taxon>
    </lineage>
</organism>
<keyword evidence="1" id="KW-1133">Transmembrane helix</keyword>
<reference evidence="2 3" key="1">
    <citation type="submission" date="2022-11" db="EMBL/GenBank/DDBJ databases">
        <title>The characterization of three novel Bacteroidetes species and genomic analysis of their roles in tidal elemental geochemical cycles.</title>
        <authorList>
            <person name="Ma K."/>
        </authorList>
    </citation>
    <scope>NUCLEOTIDE SEQUENCE [LARGE SCALE GENOMIC DNA]</scope>
    <source>
        <strain evidence="2 3">M17</strain>
    </source>
</reference>